<organism evidence="6">
    <name type="scientific">Ranid herpesvirus 1</name>
    <name type="common">Lucke tumor herpesvirus</name>
    <dbReference type="NCBI Taxonomy" id="85655"/>
    <lineage>
        <taxon>Viruses</taxon>
        <taxon>Duplodnaviria</taxon>
        <taxon>Heunggongvirae</taxon>
        <taxon>Peploviricota</taxon>
        <taxon>Herviviricetes</taxon>
        <taxon>Herpesvirales</taxon>
        <taxon>Alloherpesviridae</taxon>
        <taxon>Batravirus</taxon>
        <taxon>Batravirus ranidallo1</taxon>
    </lineage>
</organism>
<accession>Q14VR6</accession>
<dbReference type="RefSeq" id="YP_656697.1">
    <property type="nucleotide sequence ID" value="NC_008211.1"/>
</dbReference>
<feature type="domain" description="TcmA/NAT10 helicase" evidence="4">
    <location>
        <begin position="182"/>
        <end position="299"/>
    </location>
</feature>
<dbReference type="KEGG" id="vg:5141241"/>
<name>Q14VR6_9VIRU</name>
<protein>
    <submittedName>
        <fullName evidence="5">ORF42</fullName>
    </submittedName>
</protein>
<keyword evidence="1" id="KW-0547">Nucleotide-binding</keyword>
<dbReference type="GeneID" id="5141241"/>
<dbReference type="GO" id="GO:0051276">
    <property type="term" value="P:chromosome organization"/>
    <property type="evidence" value="ECO:0007669"/>
    <property type="project" value="InterPro"/>
</dbReference>
<evidence type="ECO:0000259" key="3">
    <source>
        <dbReference type="Pfam" id="PF02499"/>
    </source>
</evidence>
<evidence type="ECO:0000256" key="1">
    <source>
        <dbReference type="ARBA" id="ARBA00022741"/>
    </source>
</evidence>
<evidence type="ECO:0000259" key="4">
    <source>
        <dbReference type="Pfam" id="PF05127"/>
    </source>
</evidence>
<dbReference type="EMBL" id="DQ665917">
    <property type="protein sequence ID" value="ABG25767.1"/>
    <property type="molecule type" value="Genomic_DNA"/>
</dbReference>
<dbReference type="Proteomes" id="UP000011238">
    <property type="component" value="Segment"/>
</dbReference>
<dbReference type="GO" id="GO:0005524">
    <property type="term" value="F:ATP binding"/>
    <property type="evidence" value="ECO:0007669"/>
    <property type="project" value="UniProtKB-KW"/>
</dbReference>
<dbReference type="Pfam" id="PF02499">
    <property type="entry name" value="DNA_pack_C"/>
    <property type="match status" value="1"/>
</dbReference>
<evidence type="ECO:0000313" key="6">
    <source>
        <dbReference type="Proteomes" id="UP000011238"/>
    </source>
</evidence>
<dbReference type="Pfam" id="PF05127">
    <property type="entry name" value="NAT10_TcmA_helicase"/>
    <property type="match status" value="1"/>
</dbReference>
<evidence type="ECO:0000313" key="5">
    <source>
        <dbReference type="EMBL" id="ABG25767.1"/>
    </source>
</evidence>
<proteinExistence type="predicted"/>
<dbReference type="Gene3D" id="3.40.50.300">
    <property type="entry name" value="P-loop containing nucleotide triphosphate hydrolases"/>
    <property type="match status" value="1"/>
</dbReference>
<keyword evidence="2" id="KW-0067">ATP-binding</keyword>
<dbReference type="InterPro" id="IPR003498">
    <property type="entry name" value="DNA_pack_C"/>
</dbReference>
<sequence>MEGSGSKSHIVDPFHRHVASLCTAVKQKVARGVAGRRLTQLRANRLLRAQLAMRMGTDAYAGYVDTLERRAGRRTASADWAFKRMELMVRCIFHTLEDCGGFKLELFQLELLRAFVIGVAPRQLGNRLHRYKHKLLRLMLVDEPDVVAYDPDAPDPRVKQKIDAMCAIYEKKYTAAIVPRRCGKSTMLEIIMAGAALFLEIDVLIQAHRNPTCLALYNRMEQRVGAMQSAPWFPKDFKITTVRGDLENHEYESAPHAREGKAVFHFLASGANTARGQNPDLVIVDEAAFICMPALLSLIPLMAIDGTKQIHTTSPVDAGAWISRLSELRDVDTGEPHVHMIAQQFKCDYHAQDADITCPCMDVYRPDHMTVDVQLKDILNLISPGAFDYELTGCLQSATRGIDAGGASTFSKDLTTRFIQNVPDVVDQALIASIYVSMDPTFCNGSMSSIGCCTFVRMEESTSGPKLLVVCLDEMRVEDLGQVFHMAHSHLAIKHMAAARALFPSAFHRVPLVFVPERNTYAVDISILAHNVCASAERLLNKEVMIYGDALGQPGLQTVARHKVLSVMNIAACVRQDYIGHLEACVSCGDGLRKAFKRRDKELDSRLVQIDVERWRGGETATVDPLRHLPAPGTASDLQDLSVQDKVAFFKRYGGLDLALEPASDDFAAGNAHLKLLCSQLMEVKIDETTGKAPVVVTGGKKWMKGTGQCARDDLLSAFIIGATVALTEPEHKSRWKTGRAL</sequence>
<evidence type="ECO:0000256" key="2">
    <source>
        <dbReference type="ARBA" id="ARBA00022840"/>
    </source>
</evidence>
<feature type="domain" description="Probable DNA packing protein C-terminal" evidence="3">
    <location>
        <begin position="338"/>
        <end position="513"/>
    </location>
</feature>
<dbReference type="InterPro" id="IPR007807">
    <property type="entry name" value="TcmA/NAT10_helicase"/>
</dbReference>
<keyword evidence="6" id="KW-1185">Reference proteome</keyword>
<reference evidence="5 6" key="2">
    <citation type="journal article" date="2006" name="J. Gen. Virol.">
        <title>Genome sequences of two frog herpesviruses.</title>
        <authorList>
            <person name="Davison A.J."/>
            <person name="Cunningham C."/>
            <person name="Sauerbier W."/>
            <person name="McKinnell R.G."/>
        </authorList>
    </citation>
    <scope>NUCLEOTIDE SEQUENCE [LARGE SCALE GENOMIC DNA]</scope>
    <source>
        <strain evidence="5 6">McKinnell</strain>
    </source>
</reference>
<dbReference type="InterPro" id="IPR027417">
    <property type="entry name" value="P-loop_NTPase"/>
</dbReference>
<reference evidence="5 6" key="1">
    <citation type="journal article" date="1999" name="J. Cancer Res. Clin. Oncol.">
        <title>Genomic studies of the Lucke tumor herpesvirus (RaHV-1).</title>
        <authorList>
            <person name="Davison A.J."/>
            <person name="Sauerbier W."/>
            <person name="Dolan A."/>
            <person name="Addison C."/>
            <person name="McKinnell R.G."/>
        </authorList>
    </citation>
    <scope>NUCLEOTIDE SEQUENCE [LARGE SCALE GENOMIC DNA]</scope>
    <source>
        <strain evidence="5 6">McKinnell</strain>
    </source>
</reference>